<name>A0A4Q5MY93_9MICO</name>
<dbReference type="PANTHER" id="PTHR45947:SF3">
    <property type="entry name" value="SULFOQUINOVOSYL TRANSFERASE SQD2"/>
    <property type="match status" value="1"/>
</dbReference>
<dbReference type="GO" id="GO:0016758">
    <property type="term" value="F:hexosyltransferase activity"/>
    <property type="evidence" value="ECO:0007669"/>
    <property type="project" value="TreeGrafter"/>
</dbReference>
<reference evidence="3 4" key="1">
    <citation type="submission" date="2019-01" db="EMBL/GenBank/DDBJ databases">
        <title>Novel species of Cellulomonas.</title>
        <authorList>
            <person name="Liu Q."/>
            <person name="Xin Y.-H."/>
        </authorList>
    </citation>
    <scope>NUCLEOTIDE SEQUENCE [LARGE SCALE GENOMIC DNA]</scope>
    <source>
        <strain evidence="3 4">HLT2-17</strain>
    </source>
</reference>
<dbReference type="EMBL" id="SDWW01000027">
    <property type="protein sequence ID" value="RYV50762.1"/>
    <property type="molecule type" value="Genomic_DNA"/>
</dbReference>
<dbReference type="PANTHER" id="PTHR45947">
    <property type="entry name" value="SULFOQUINOVOSYL TRANSFERASE SQD2"/>
    <property type="match status" value="1"/>
</dbReference>
<gene>
    <name evidence="3" type="ORF">EUA98_11975</name>
</gene>
<protein>
    <recommendedName>
        <fullName evidence="1">D-inositol 3-phosphate glycosyltransferase</fullName>
    </recommendedName>
</protein>
<dbReference type="RefSeq" id="WP_130102922.1">
    <property type="nucleotide sequence ID" value="NZ_SDWW01000027.1"/>
</dbReference>
<proteinExistence type="predicted"/>
<evidence type="ECO:0000313" key="4">
    <source>
        <dbReference type="Proteomes" id="UP000293764"/>
    </source>
</evidence>
<organism evidence="3 4">
    <name type="scientific">Pengzhenrongella frigida</name>
    <dbReference type="NCBI Taxonomy" id="1259133"/>
    <lineage>
        <taxon>Bacteria</taxon>
        <taxon>Bacillati</taxon>
        <taxon>Actinomycetota</taxon>
        <taxon>Actinomycetes</taxon>
        <taxon>Micrococcales</taxon>
        <taxon>Pengzhenrongella</taxon>
    </lineage>
</organism>
<accession>A0A4Q5MY93</accession>
<evidence type="ECO:0000256" key="1">
    <source>
        <dbReference type="ARBA" id="ARBA00021292"/>
    </source>
</evidence>
<evidence type="ECO:0000313" key="3">
    <source>
        <dbReference type="EMBL" id="RYV50762.1"/>
    </source>
</evidence>
<comment type="caution">
    <text evidence="3">The sequence shown here is derived from an EMBL/GenBank/DDBJ whole genome shotgun (WGS) entry which is preliminary data.</text>
</comment>
<dbReference type="InterPro" id="IPR029044">
    <property type="entry name" value="Nucleotide-diphossugar_trans"/>
</dbReference>
<feature type="compositionally biased region" description="Basic and acidic residues" evidence="2">
    <location>
        <begin position="685"/>
        <end position="695"/>
    </location>
</feature>
<dbReference type="InterPro" id="IPR050194">
    <property type="entry name" value="Glycosyltransferase_grp1"/>
</dbReference>
<dbReference type="CDD" id="cd03801">
    <property type="entry name" value="GT4_PimA-like"/>
    <property type="match status" value="1"/>
</dbReference>
<dbReference type="OrthoDB" id="9771846at2"/>
<dbReference type="SUPFAM" id="SSF53756">
    <property type="entry name" value="UDP-Glycosyltransferase/glycogen phosphorylase"/>
    <property type="match status" value="1"/>
</dbReference>
<evidence type="ECO:0000256" key="2">
    <source>
        <dbReference type="SAM" id="MobiDB-lite"/>
    </source>
</evidence>
<dbReference type="Proteomes" id="UP000293764">
    <property type="component" value="Unassembled WGS sequence"/>
</dbReference>
<keyword evidence="4" id="KW-1185">Reference proteome</keyword>
<dbReference type="Gene3D" id="3.90.550.10">
    <property type="entry name" value="Spore Coat Polysaccharide Biosynthesis Protein SpsA, Chain A"/>
    <property type="match status" value="1"/>
</dbReference>
<dbReference type="SUPFAM" id="SSF53448">
    <property type="entry name" value="Nucleotide-diphospho-sugar transferases"/>
    <property type="match status" value="1"/>
</dbReference>
<feature type="region of interest" description="Disordered" evidence="2">
    <location>
        <begin position="191"/>
        <end position="210"/>
    </location>
</feature>
<feature type="region of interest" description="Disordered" evidence="2">
    <location>
        <begin position="685"/>
        <end position="704"/>
    </location>
</feature>
<dbReference type="Pfam" id="PF13692">
    <property type="entry name" value="Glyco_trans_1_4"/>
    <property type="match status" value="1"/>
</dbReference>
<sequence length="704" mass="75472">MRVLRVSHSAVVDAWRDRERQLRAQGVDVLLLSARRWDEGGRRVALEPRPGEDVRGVRTLGQHPALFVYDPRPLWRALGERWDVLDIHEEPFALATAEILALRTLRRILTRTPRGALPFIVYSAQNIDKVYPWPFRRWEHRALRDAAAISVCNHEAGRIAVAKGLRGRVEVIPLGIDPEIFFPVARGHSGRASEAAHGHSGRAGEAARGHSGRAGEAARVVVGYAGRLAPHKGVDVLIDAVALDDRLTLVIAGDGPSKRSSVERARPLGDRVVFRGPLDTGDLADFYRSLDVLAVPSLATPGWVEQFGRVAVEAMACGTPVVASATGALPDVVGGAGLLVPPGDPIALRDALVRIGTDDELGGRLRSLGPERAVACTWEVVAQRYRELYERVALRAPAGTTDPASASASAPPEVVLVAYGSPELVSSALAPLVGKYPITVVDNSSLATIREVTELAGGVYLDPGCNGGFAAGVNHALAHRQSPGADVLLLNPDATIEPPDVEELHRALRAEPDLASVGPEQVDGHGAPARVAWPFPSPVGAWVEAVGLGRLRTADDFVIGSVLLLRAEAIDDVGDLDERFFLYAEETDWAYRARQRGWRHAVVPSATAIHLGGGTSSDASRREIHFHASQERYLRKHFGTLGWAAARAAAVVGAGARAVALRGDRRASATRRAAIYLRGPIRTERALSGGRDRRPPPGAPTVAR</sequence>
<dbReference type="AlphaFoldDB" id="A0A4Q5MY93"/>
<keyword evidence="3" id="KW-0808">Transferase</keyword>
<dbReference type="Gene3D" id="3.40.50.2000">
    <property type="entry name" value="Glycogen Phosphorylase B"/>
    <property type="match status" value="2"/>
</dbReference>